<keyword evidence="9" id="KW-0812">Transmembrane</keyword>
<evidence type="ECO:0000256" key="1">
    <source>
        <dbReference type="ARBA" id="ARBA00000085"/>
    </source>
</evidence>
<evidence type="ECO:0000256" key="9">
    <source>
        <dbReference type="SAM" id="Phobius"/>
    </source>
</evidence>
<dbReference type="InterPro" id="IPR003661">
    <property type="entry name" value="HisK_dim/P_dom"/>
</dbReference>
<name>A0A9Y1MXT6_9RHOD</name>
<proteinExistence type="predicted"/>
<evidence type="ECO:0000256" key="3">
    <source>
        <dbReference type="ARBA" id="ARBA00012438"/>
    </source>
</evidence>
<dbReference type="SUPFAM" id="SSF47384">
    <property type="entry name" value="Homodimeric domain of signal transducing histidine kinase"/>
    <property type="match status" value="1"/>
</dbReference>
<dbReference type="FunFam" id="1.10.287.130:FF:000001">
    <property type="entry name" value="Two-component sensor histidine kinase"/>
    <property type="match status" value="1"/>
</dbReference>
<organism evidence="12">
    <name type="scientific">Cyanidium sp. THAL103</name>
    <dbReference type="NCBI Taxonomy" id="3027999"/>
    <lineage>
        <taxon>Eukaryota</taxon>
        <taxon>Rhodophyta</taxon>
        <taxon>Bangiophyceae</taxon>
        <taxon>Cyanidiales</taxon>
        <taxon>Cyanidiaceae</taxon>
        <taxon>Cyanidium</taxon>
    </lineage>
</organism>
<dbReference type="InterPro" id="IPR004358">
    <property type="entry name" value="Sig_transdc_His_kin-like_C"/>
</dbReference>
<evidence type="ECO:0000256" key="4">
    <source>
        <dbReference type="ARBA" id="ARBA00022553"/>
    </source>
</evidence>
<dbReference type="InterPro" id="IPR005467">
    <property type="entry name" value="His_kinase_dom"/>
</dbReference>
<evidence type="ECO:0000313" key="12">
    <source>
        <dbReference type="EMBL" id="WDA99928.1"/>
    </source>
</evidence>
<gene>
    <name evidence="12" type="primary">ycf26</name>
    <name evidence="12" type="ORF">CspTHAL103_004</name>
</gene>
<dbReference type="GO" id="GO:0000155">
    <property type="term" value="F:phosphorelay sensor kinase activity"/>
    <property type="evidence" value="ECO:0007669"/>
    <property type="project" value="InterPro"/>
</dbReference>
<feature type="transmembrane region" description="Helical" evidence="9">
    <location>
        <begin position="34"/>
        <end position="58"/>
    </location>
</feature>
<dbReference type="Gene3D" id="1.10.287.130">
    <property type="match status" value="1"/>
</dbReference>
<keyword evidence="9" id="KW-1133">Transmembrane helix</keyword>
<dbReference type="CDD" id="cd06225">
    <property type="entry name" value="HAMP"/>
    <property type="match status" value="1"/>
</dbReference>
<dbReference type="PANTHER" id="PTHR43711">
    <property type="entry name" value="TWO-COMPONENT HISTIDINE KINASE"/>
    <property type="match status" value="1"/>
</dbReference>
<dbReference type="PROSITE" id="PS50109">
    <property type="entry name" value="HIS_KIN"/>
    <property type="match status" value="1"/>
</dbReference>
<dbReference type="CDD" id="cd00082">
    <property type="entry name" value="HisKA"/>
    <property type="match status" value="1"/>
</dbReference>
<dbReference type="AlphaFoldDB" id="A0A9Y1MXT6"/>
<keyword evidence="12" id="KW-0934">Plastid</keyword>
<dbReference type="InterPro" id="IPR050736">
    <property type="entry name" value="Sensor_HK_Regulatory"/>
</dbReference>
<comment type="subcellular location">
    <subcellularLocation>
        <location evidence="2">Plastid</location>
        <location evidence="2">Chloroplast membrane</location>
        <topology evidence="2">Multi-pass membrane protein</topology>
    </subcellularLocation>
</comment>
<dbReference type="Gene3D" id="6.10.340.10">
    <property type="match status" value="1"/>
</dbReference>
<dbReference type="EMBL" id="OP616817">
    <property type="protein sequence ID" value="WDA99928.1"/>
    <property type="molecule type" value="Genomic_DNA"/>
</dbReference>
<keyword evidence="6" id="KW-0418">Kinase</keyword>
<keyword evidence="7" id="KW-0902">Two-component regulatory system</keyword>
<feature type="domain" description="HAMP" evidence="11">
    <location>
        <begin position="54"/>
        <end position="106"/>
    </location>
</feature>
<dbReference type="SUPFAM" id="SSF55874">
    <property type="entry name" value="ATPase domain of HSP90 chaperone/DNA topoisomerase II/histidine kinase"/>
    <property type="match status" value="1"/>
</dbReference>
<dbReference type="InterPro" id="IPR036890">
    <property type="entry name" value="HATPase_C_sf"/>
</dbReference>
<dbReference type="GO" id="GO:0031969">
    <property type="term" value="C:chloroplast membrane"/>
    <property type="evidence" value="ECO:0007669"/>
    <property type="project" value="UniProtKB-SubCell"/>
</dbReference>
<dbReference type="SMART" id="SM00388">
    <property type="entry name" value="HisKA"/>
    <property type="match status" value="1"/>
</dbReference>
<dbReference type="PROSITE" id="PS50885">
    <property type="entry name" value="HAMP"/>
    <property type="match status" value="1"/>
</dbReference>
<evidence type="ECO:0000256" key="7">
    <source>
        <dbReference type="ARBA" id="ARBA00023012"/>
    </source>
</evidence>
<keyword evidence="5" id="KW-0808">Transferase</keyword>
<evidence type="ECO:0000256" key="6">
    <source>
        <dbReference type="ARBA" id="ARBA00022777"/>
    </source>
</evidence>
<dbReference type="Gene3D" id="3.30.450.20">
    <property type="entry name" value="PAS domain"/>
    <property type="match status" value="1"/>
</dbReference>
<feature type="domain" description="Histidine kinase" evidence="10">
    <location>
        <begin position="247"/>
        <end position="473"/>
    </location>
</feature>
<dbReference type="EC" id="2.7.13.3" evidence="3"/>
<dbReference type="InterPro" id="IPR003660">
    <property type="entry name" value="HAMP_dom"/>
</dbReference>
<dbReference type="Gene3D" id="3.30.565.10">
    <property type="entry name" value="Histidine kinase-like ATPase, C-terminal domain"/>
    <property type="match status" value="1"/>
</dbReference>
<dbReference type="InterPro" id="IPR003594">
    <property type="entry name" value="HATPase_dom"/>
</dbReference>
<keyword evidence="9" id="KW-0472">Membrane</keyword>
<dbReference type="Pfam" id="PF00512">
    <property type="entry name" value="HisKA"/>
    <property type="match status" value="1"/>
</dbReference>
<dbReference type="Pfam" id="PF02518">
    <property type="entry name" value="HATPase_c"/>
    <property type="match status" value="1"/>
</dbReference>
<dbReference type="SUPFAM" id="SSF55785">
    <property type="entry name" value="PYP-like sensor domain (PAS domain)"/>
    <property type="match status" value="1"/>
</dbReference>
<evidence type="ECO:0000259" key="10">
    <source>
        <dbReference type="PROSITE" id="PS50109"/>
    </source>
</evidence>
<dbReference type="InterPro" id="IPR036097">
    <property type="entry name" value="HisK_dim/P_sf"/>
</dbReference>
<evidence type="ECO:0000256" key="8">
    <source>
        <dbReference type="ARBA" id="ARBA00069102"/>
    </source>
</evidence>
<reference evidence="12" key="1">
    <citation type="journal article" date="2023" name="J. Phycol.">
        <title>Revised classification of the Cyanidiophyceae based on plastid genome data with descriptions of the Cavernulicolales ord. nov. and Galdieriales ord. nov. (Rhodophyta).</title>
        <authorList>
            <person name="Park S.I."/>
            <person name="Cho C.H."/>
            <person name="Ciniglia C."/>
            <person name="Huang T.Y."/>
            <person name="Liu S.L."/>
            <person name="Bustamante D.E."/>
            <person name="Calderon M.S."/>
            <person name="Mansilla A."/>
            <person name="McDermott T."/>
            <person name="Andersen R.A."/>
            <person name="Yoon H.S."/>
        </authorList>
    </citation>
    <scope>NUCLEOTIDE SEQUENCE</scope>
</reference>
<dbReference type="SMART" id="SM00387">
    <property type="entry name" value="HATPase_c"/>
    <property type="match status" value="1"/>
</dbReference>
<keyword evidence="4" id="KW-0597">Phosphoprotein</keyword>
<geneLocation type="plastid" evidence="12"/>
<evidence type="ECO:0000256" key="2">
    <source>
        <dbReference type="ARBA" id="ARBA00004508"/>
    </source>
</evidence>
<dbReference type="PRINTS" id="PR00344">
    <property type="entry name" value="BCTRLSENSOR"/>
</dbReference>
<evidence type="ECO:0000259" key="11">
    <source>
        <dbReference type="PROSITE" id="PS50885"/>
    </source>
</evidence>
<accession>A0A9Y1MXT6</accession>
<protein>
    <recommendedName>
        <fullName evidence="8">Uncharacterized sensor-like histidine kinase ycf26</fullName>
        <ecNumber evidence="3">2.7.13.3</ecNumber>
    </recommendedName>
</protein>
<comment type="catalytic activity">
    <reaction evidence="1">
        <text>ATP + protein L-histidine = ADP + protein N-phospho-L-histidine.</text>
        <dbReference type="EC" id="2.7.13.3"/>
    </reaction>
</comment>
<evidence type="ECO:0000256" key="5">
    <source>
        <dbReference type="ARBA" id="ARBA00022679"/>
    </source>
</evidence>
<dbReference type="PANTHER" id="PTHR43711:SF13">
    <property type="entry name" value="DRUG SENSORY PROTEIN A"/>
    <property type="match status" value="1"/>
</dbReference>
<sequence>MYKKIELRMNLELYQLRQVIDEIIKFSNNQALSLFYAFLLISYILFVGASLNASLISLPIHRLLIAMKDISAGNFREIVISDFDGILGKTIASFNTMINSLQNYEYQNLKNLIYSKFQMELLLNIVSDGIIILNSNLEIILMNNKIQQIFQLEKSLLVLSNINILLPSNIVNMLNSLINQVGDYSENDFIKYKFNLHLPDKNIKILKLLANICCNKESVKNSRIIVVIKDVTKESQLDLAKSQFISNVSHELRTPLFNIKSFIETLEDYYDVLSDEEKINFLYTIHKETDRLTRVVNNVLNLSKLESRNICNFDSIFVGNLINDTLLSYTMRAKSKYIKIYTHVEKLLPEVKVNYELLIQALSNLVDNAIKFSYFQGSISIRIFTILKSNNNNNNNKVLRVEISDNGIGINHDNYLFIFNRFSRIENQVHALEGTGLGLSIVNDILFKHKSRIYLCSQIDLGTTFWFDLIIDS</sequence>
<dbReference type="InterPro" id="IPR035965">
    <property type="entry name" value="PAS-like_dom_sf"/>
</dbReference>